<dbReference type="PANTHER" id="PTHR30572">
    <property type="entry name" value="MEMBRANE COMPONENT OF TRANSPORTER-RELATED"/>
    <property type="match status" value="1"/>
</dbReference>
<evidence type="ECO:0000256" key="1">
    <source>
        <dbReference type="ARBA" id="ARBA00004651"/>
    </source>
</evidence>
<evidence type="ECO:0000313" key="10">
    <source>
        <dbReference type="Proteomes" id="UP000075583"/>
    </source>
</evidence>
<keyword evidence="3 6" id="KW-0812">Transmembrane</keyword>
<dbReference type="InterPro" id="IPR003838">
    <property type="entry name" value="ABC3_permease_C"/>
</dbReference>
<dbReference type="OrthoDB" id="975072at2"/>
<dbReference type="InterPro" id="IPR025857">
    <property type="entry name" value="MacB_PCD"/>
</dbReference>
<evidence type="ECO:0000256" key="2">
    <source>
        <dbReference type="ARBA" id="ARBA00022475"/>
    </source>
</evidence>
<dbReference type="InterPro" id="IPR047699">
    <property type="entry name" value="Permease_put_prefix"/>
</dbReference>
<feature type="transmembrane region" description="Helical" evidence="6">
    <location>
        <begin position="358"/>
        <end position="377"/>
    </location>
</feature>
<evidence type="ECO:0000256" key="6">
    <source>
        <dbReference type="SAM" id="Phobius"/>
    </source>
</evidence>
<evidence type="ECO:0000259" key="7">
    <source>
        <dbReference type="Pfam" id="PF02687"/>
    </source>
</evidence>
<feature type="domain" description="MacB-like periplasmic core" evidence="8">
    <location>
        <begin position="95"/>
        <end position="306"/>
    </location>
</feature>
<dbReference type="AlphaFoldDB" id="A0A150XP12"/>
<dbReference type="GO" id="GO:0005886">
    <property type="term" value="C:plasma membrane"/>
    <property type="evidence" value="ECO:0007669"/>
    <property type="project" value="UniProtKB-SubCell"/>
</dbReference>
<evidence type="ECO:0000256" key="3">
    <source>
        <dbReference type="ARBA" id="ARBA00022692"/>
    </source>
</evidence>
<evidence type="ECO:0000313" key="9">
    <source>
        <dbReference type="EMBL" id="KYG80507.1"/>
    </source>
</evidence>
<feature type="domain" description="ABC3 transporter permease C-terminal" evidence="7">
    <location>
        <begin position="363"/>
        <end position="477"/>
    </location>
</feature>
<dbReference type="GO" id="GO:0022857">
    <property type="term" value="F:transmembrane transporter activity"/>
    <property type="evidence" value="ECO:0007669"/>
    <property type="project" value="TreeGrafter"/>
</dbReference>
<evidence type="ECO:0000256" key="4">
    <source>
        <dbReference type="ARBA" id="ARBA00022989"/>
    </source>
</evidence>
<feature type="transmembrane region" description="Helical" evidence="6">
    <location>
        <begin position="96"/>
        <end position="116"/>
    </location>
</feature>
<dbReference type="InterPro" id="IPR050250">
    <property type="entry name" value="Macrolide_Exporter_MacB"/>
</dbReference>
<gene>
    <name evidence="9" type="ORF">MB14_15245</name>
</gene>
<protein>
    <recommendedName>
        <fullName evidence="11">ABC3 transporter permease protein domain-containing protein</fullName>
    </recommendedName>
</protein>
<comment type="caution">
    <text evidence="9">The sequence shown here is derived from an EMBL/GenBank/DDBJ whole genome shotgun (WGS) entry which is preliminary data.</text>
</comment>
<feature type="transmembrane region" description="Helical" evidence="6">
    <location>
        <begin position="496"/>
        <end position="519"/>
    </location>
</feature>
<keyword evidence="5 6" id="KW-0472">Membrane</keyword>
<feature type="transmembrane region" description="Helical" evidence="6">
    <location>
        <begin position="404"/>
        <end position="430"/>
    </location>
</feature>
<keyword evidence="10" id="KW-1185">Reference proteome</keyword>
<proteinExistence type="predicted"/>
<dbReference type="STRING" id="279360.MB14_15245"/>
<organism evidence="9 10">
    <name type="scientific">Roseivirga ehrenbergii (strain DSM 102268 / JCM 13514 / KCTC 12282 / NCIMB 14502 / KMM 6017)</name>
    <dbReference type="NCBI Taxonomy" id="279360"/>
    <lineage>
        <taxon>Bacteria</taxon>
        <taxon>Pseudomonadati</taxon>
        <taxon>Bacteroidota</taxon>
        <taxon>Cytophagia</taxon>
        <taxon>Cytophagales</taxon>
        <taxon>Roseivirgaceae</taxon>
        <taxon>Roseivirga</taxon>
    </lineage>
</organism>
<reference evidence="9" key="1">
    <citation type="submission" date="2016-01" db="EMBL/GenBank/DDBJ databases">
        <title>Genome sequencing of Roseivirga ehrenbergii KMM 6017.</title>
        <authorList>
            <person name="Selvaratnam C."/>
            <person name="Thevarajoo S."/>
            <person name="Goh K.M."/>
            <person name="Ee R."/>
            <person name="Chan K.-G."/>
            <person name="Chong C.S."/>
        </authorList>
    </citation>
    <scope>NUCLEOTIDE SEQUENCE [LARGE SCALE GENOMIC DNA]</scope>
    <source>
        <strain evidence="9">KMM 6017</strain>
    </source>
</reference>
<dbReference type="RefSeq" id="WP_062590172.1">
    <property type="nucleotide sequence ID" value="NZ_LQZQ01000004.1"/>
</dbReference>
<dbReference type="Pfam" id="PF12704">
    <property type="entry name" value="MacB_PCD"/>
    <property type="match status" value="1"/>
</dbReference>
<feature type="transmembrane region" description="Helical" evidence="6">
    <location>
        <begin position="789"/>
        <end position="816"/>
    </location>
</feature>
<accession>A0A150XP12</accession>
<keyword evidence="4 6" id="KW-1133">Transmembrane helix</keyword>
<dbReference type="PANTHER" id="PTHR30572:SF18">
    <property type="entry name" value="ABC-TYPE MACROLIDE FAMILY EXPORT SYSTEM PERMEASE COMPONENT 2"/>
    <property type="match status" value="1"/>
</dbReference>
<feature type="transmembrane region" description="Helical" evidence="6">
    <location>
        <begin position="745"/>
        <end position="768"/>
    </location>
</feature>
<dbReference type="EMBL" id="LQZQ01000004">
    <property type="protein sequence ID" value="KYG80507.1"/>
    <property type="molecule type" value="Genomic_DNA"/>
</dbReference>
<dbReference type="Pfam" id="PF02687">
    <property type="entry name" value="FtsX"/>
    <property type="match status" value="2"/>
</dbReference>
<sequence>MQQPPKLPLKILRFFCAEHRLEEIEGDLFEEFQDQVQSYGYSKARRLYYWTVIRSFRSYLFDYQSNSTHPLSFITMIRHYLKTAFRGMYKHKSFTAINILGLSLGLSCFILLSLFLTDVILKDNFIPNRANIYRLEVLNPLDFTDKYEARSHPDFGVILNRNYPQVENYLRINALNENMTISVRNGDKKEFYKQRGIEADTSFFSFFPFELSTGNQKTALLEKHSIIISESMATMLFGDEDPIGKMVYLPIREGAAYTVSGILKDIKQNSSLQFDYIVPNYIPFDIASGAYSLFANYLMFSPETDIKQITTGFNNTIKEAGAAKRLQNLKYRLTEFEEVKFDIQSTDNVVQTINKGTVALIAIVALLILILAVFNYINLTAARALQKGQEAGIRKIIGAGRGSFVFQFFTESLIFCIISMLISLLVLEISLPYFESILGPPLHYDYKSSFLFFLIYFGLIILLALLSALYPALLVSRFRFSEFLKGKAMSSTKGNMLKKGLVVFQFSISIILTLGAVMVQKQLRYIQNETLRYNPEEILIVERAVSSNLDDFKKSLIDIPEVSLSSLTSSPPGGENLYASGPIAELDIRGYYHQIDEDYIDMLKLKITEGANFDSKLTSDIDQGVIINETLANIIRSKNPMNLENPLSGQYSFLGIPTKIRGVIKDFHIGSFHNEIQPIALIYHDFTGYSGARVMIKVNTTNISETLAKIETKWNEFIPNSKFGVEFMDSKFDQLYTAETRLANIFKLFTVIALFISSLGLLGLIGFITESKIKEVGIRKVMGASVGQILFLFTGQVYKLILAACLVGVPVAYWLINRWLDNFAYKTSFSFDIVFIVVLFMFILTSLTIIFKSAKAARHNPVDALRSE</sequence>
<evidence type="ECO:0000259" key="8">
    <source>
        <dbReference type="Pfam" id="PF12704"/>
    </source>
</evidence>
<comment type="subcellular location">
    <subcellularLocation>
        <location evidence="1">Cell membrane</location>
        <topology evidence="1">Multi-pass membrane protein</topology>
    </subcellularLocation>
</comment>
<evidence type="ECO:0008006" key="11">
    <source>
        <dbReference type="Google" id="ProtNLM"/>
    </source>
</evidence>
<dbReference type="Proteomes" id="UP000075583">
    <property type="component" value="Unassembled WGS sequence"/>
</dbReference>
<feature type="transmembrane region" description="Helical" evidence="6">
    <location>
        <begin position="450"/>
        <end position="475"/>
    </location>
</feature>
<dbReference type="NCBIfam" id="NF038404">
    <property type="entry name" value="perm_prefix_2"/>
    <property type="match status" value="1"/>
</dbReference>
<feature type="domain" description="ABC3 transporter permease C-terminal" evidence="7">
    <location>
        <begin position="748"/>
        <end position="861"/>
    </location>
</feature>
<evidence type="ECO:0000256" key="5">
    <source>
        <dbReference type="ARBA" id="ARBA00023136"/>
    </source>
</evidence>
<feature type="transmembrane region" description="Helical" evidence="6">
    <location>
        <begin position="828"/>
        <end position="851"/>
    </location>
</feature>
<name>A0A150XP12_ROSEK</name>
<keyword evidence="2" id="KW-1003">Cell membrane</keyword>